<dbReference type="EMBL" id="CM046111">
    <property type="protein sequence ID" value="KAI8424819.1"/>
    <property type="molecule type" value="Genomic_DNA"/>
</dbReference>
<sequence>MLGTVSREDKVRYDDFALYKIVPESEFHVQFLKDLQHNDKELDFWNSPTRPGEYVSVVAPPERKNDLEHTLKKRSIYSELMLENIQEAFDAQIYSRKKRSTRAEMHFTGFHTLEDITNWFAYLAETYSDVVTLVTAGTSFEGRNITGVRIARNSGRRAFFLEGGQIGADWLSPTVVCYIVDQLVRGEDPEALAASQDFEWHVFPSVNPDGFEFSDNNVRLWTKNRRPTRGNNIGVDLTRNWNSQWGVNGASHNPADANFIGIGPFSEPETRALSNYIDTIGHNLAGVLSFRGFGQRLLIPFAHSTQPIYNHDDMIIVGRRAMGSLSMKYNTNYQVGTSAAVHDGATGVLADWAKYRFRPPVAFTYHLRDNIGWGFLLPVAQVLPSCEETFDSVMAIIREARFINAL</sequence>
<accession>A0ACC0JL17</accession>
<gene>
    <name evidence="1" type="ORF">MSG28_006748</name>
</gene>
<name>A0ACC0JL17_CHOFU</name>
<dbReference type="Proteomes" id="UP001064048">
    <property type="component" value="Chromosome 11"/>
</dbReference>
<comment type="caution">
    <text evidence="1">The sequence shown here is derived from an EMBL/GenBank/DDBJ whole genome shotgun (WGS) entry which is preliminary data.</text>
</comment>
<reference evidence="1 2" key="1">
    <citation type="journal article" date="2022" name="Genome Biol. Evol.">
        <title>The Spruce Budworm Genome: Reconstructing the Evolutionary History of Antifreeze Proteins.</title>
        <authorList>
            <person name="Beliveau C."/>
            <person name="Gagne P."/>
            <person name="Picq S."/>
            <person name="Vernygora O."/>
            <person name="Keeling C.I."/>
            <person name="Pinkney K."/>
            <person name="Doucet D."/>
            <person name="Wen F."/>
            <person name="Johnston J.S."/>
            <person name="Maaroufi H."/>
            <person name="Boyle B."/>
            <person name="Laroche J."/>
            <person name="Dewar K."/>
            <person name="Juretic N."/>
            <person name="Blackburn G."/>
            <person name="Nisole A."/>
            <person name="Brunet B."/>
            <person name="Brandao M."/>
            <person name="Lumley L."/>
            <person name="Duan J."/>
            <person name="Quan G."/>
            <person name="Lucarotti C.J."/>
            <person name="Roe A.D."/>
            <person name="Sperling F.A.H."/>
            <person name="Levesque R.C."/>
            <person name="Cusson M."/>
        </authorList>
    </citation>
    <scope>NUCLEOTIDE SEQUENCE [LARGE SCALE GENOMIC DNA]</scope>
    <source>
        <strain evidence="1">Glfc:IPQL:Cfum</strain>
    </source>
</reference>
<keyword evidence="2" id="KW-1185">Reference proteome</keyword>
<protein>
    <submittedName>
        <fullName evidence="1">Uncharacterized protein</fullName>
    </submittedName>
</protein>
<organism evidence="1 2">
    <name type="scientific">Choristoneura fumiferana</name>
    <name type="common">Spruce budworm moth</name>
    <name type="synonym">Archips fumiferana</name>
    <dbReference type="NCBI Taxonomy" id="7141"/>
    <lineage>
        <taxon>Eukaryota</taxon>
        <taxon>Metazoa</taxon>
        <taxon>Ecdysozoa</taxon>
        <taxon>Arthropoda</taxon>
        <taxon>Hexapoda</taxon>
        <taxon>Insecta</taxon>
        <taxon>Pterygota</taxon>
        <taxon>Neoptera</taxon>
        <taxon>Endopterygota</taxon>
        <taxon>Lepidoptera</taxon>
        <taxon>Glossata</taxon>
        <taxon>Ditrysia</taxon>
        <taxon>Tortricoidea</taxon>
        <taxon>Tortricidae</taxon>
        <taxon>Tortricinae</taxon>
        <taxon>Choristoneura</taxon>
    </lineage>
</organism>
<evidence type="ECO:0000313" key="1">
    <source>
        <dbReference type="EMBL" id="KAI8424819.1"/>
    </source>
</evidence>
<evidence type="ECO:0000313" key="2">
    <source>
        <dbReference type="Proteomes" id="UP001064048"/>
    </source>
</evidence>
<proteinExistence type="predicted"/>